<feature type="compositionally biased region" description="Low complexity" evidence="1">
    <location>
        <begin position="161"/>
        <end position="172"/>
    </location>
</feature>
<reference evidence="2" key="1">
    <citation type="submission" date="2016-01" db="EMBL/GenBank/DDBJ databases">
        <authorList>
            <person name="Peeters C."/>
        </authorList>
    </citation>
    <scope>NUCLEOTIDE SEQUENCE [LARGE SCALE GENOMIC DNA]</scope>
    <source>
        <strain evidence="2">LMG 29317</strain>
    </source>
</reference>
<accession>A0A158KRS8</accession>
<dbReference type="EMBL" id="FCOM02000049">
    <property type="protein sequence ID" value="SAL83838.1"/>
    <property type="molecule type" value="Genomic_DNA"/>
</dbReference>
<organism evidence="2 3">
    <name type="scientific">Caballeronia arvi</name>
    <dbReference type="NCBI Taxonomy" id="1777135"/>
    <lineage>
        <taxon>Bacteria</taxon>
        <taxon>Pseudomonadati</taxon>
        <taxon>Pseudomonadota</taxon>
        <taxon>Betaproteobacteria</taxon>
        <taxon>Burkholderiales</taxon>
        <taxon>Burkholderiaceae</taxon>
        <taxon>Caballeronia</taxon>
    </lineage>
</organism>
<evidence type="ECO:0000256" key="1">
    <source>
        <dbReference type="SAM" id="MobiDB-lite"/>
    </source>
</evidence>
<feature type="region of interest" description="Disordered" evidence="1">
    <location>
        <begin position="86"/>
        <end position="110"/>
    </location>
</feature>
<evidence type="ECO:0000313" key="2">
    <source>
        <dbReference type="EMBL" id="SAL83838.1"/>
    </source>
</evidence>
<gene>
    <name evidence="2" type="ORF">AWB74_06732</name>
</gene>
<sequence>MPSTPPATPSSAPSSMICRTSAARVMPSTRSIANCARRRTTPAACVENTRNAPVKSATSASTFMLMRYARDRRSVRLSTSLVSVTTSRPPSSRCSVRRNASRSTPRASCRSTRDSLPVIEKCVCTAAMSITAMRCPGRVRAMPPATRSFTFDVPLCSSTDAPSRAPSHASAAGERKMAS</sequence>
<proteinExistence type="predicted"/>
<feature type="compositionally biased region" description="Polar residues" evidence="1">
    <location>
        <begin position="101"/>
        <end position="110"/>
    </location>
</feature>
<feature type="region of interest" description="Disordered" evidence="1">
    <location>
        <begin position="158"/>
        <end position="179"/>
    </location>
</feature>
<evidence type="ECO:0000313" key="3">
    <source>
        <dbReference type="Proteomes" id="UP000055019"/>
    </source>
</evidence>
<keyword evidence="3" id="KW-1185">Reference proteome</keyword>
<dbReference type="Proteomes" id="UP000055019">
    <property type="component" value="Unassembled WGS sequence"/>
</dbReference>
<comment type="caution">
    <text evidence="2">The sequence shown here is derived from an EMBL/GenBank/DDBJ whole genome shotgun (WGS) entry which is preliminary data.</text>
</comment>
<protein>
    <submittedName>
        <fullName evidence="2">Uncharacterized protein</fullName>
    </submittedName>
</protein>
<name>A0A158KRS8_9BURK</name>
<dbReference type="AlphaFoldDB" id="A0A158KRS8"/>